<organism evidence="1 2">
    <name type="scientific">Portunus trituberculatus</name>
    <name type="common">Swimming crab</name>
    <name type="synonym">Neptunus trituberculatus</name>
    <dbReference type="NCBI Taxonomy" id="210409"/>
    <lineage>
        <taxon>Eukaryota</taxon>
        <taxon>Metazoa</taxon>
        <taxon>Ecdysozoa</taxon>
        <taxon>Arthropoda</taxon>
        <taxon>Crustacea</taxon>
        <taxon>Multicrustacea</taxon>
        <taxon>Malacostraca</taxon>
        <taxon>Eumalacostraca</taxon>
        <taxon>Eucarida</taxon>
        <taxon>Decapoda</taxon>
        <taxon>Pleocyemata</taxon>
        <taxon>Brachyura</taxon>
        <taxon>Eubrachyura</taxon>
        <taxon>Portunoidea</taxon>
        <taxon>Portunidae</taxon>
        <taxon>Portuninae</taxon>
        <taxon>Portunus</taxon>
    </lineage>
</organism>
<evidence type="ECO:0000313" key="1">
    <source>
        <dbReference type="EMBL" id="MPC76794.1"/>
    </source>
</evidence>
<evidence type="ECO:0000313" key="2">
    <source>
        <dbReference type="Proteomes" id="UP000324222"/>
    </source>
</evidence>
<accession>A0A5B7I7N8</accession>
<proteinExistence type="predicted"/>
<keyword evidence="2" id="KW-1185">Reference proteome</keyword>
<name>A0A5B7I7N8_PORTR</name>
<dbReference type="EMBL" id="VSRR010044235">
    <property type="protein sequence ID" value="MPC76794.1"/>
    <property type="molecule type" value="Genomic_DNA"/>
</dbReference>
<dbReference type="Proteomes" id="UP000324222">
    <property type="component" value="Unassembled WGS sequence"/>
</dbReference>
<comment type="caution">
    <text evidence="1">The sequence shown here is derived from an EMBL/GenBank/DDBJ whole genome shotgun (WGS) entry which is preliminary data.</text>
</comment>
<gene>
    <name evidence="1" type="ORF">E2C01_071226</name>
</gene>
<dbReference type="AlphaFoldDB" id="A0A5B7I7N8"/>
<reference evidence="1 2" key="1">
    <citation type="submission" date="2019-05" db="EMBL/GenBank/DDBJ databases">
        <title>Another draft genome of Portunus trituberculatus and its Hox gene families provides insights of decapod evolution.</title>
        <authorList>
            <person name="Jeong J.-H."/>
            <person name="Song I."/>
            <person name="Kim S."/>
            <person name="Choi T."/>
            <person name="Kim D."/>
            <person name="Ryu S."/>
            <person name="Kim W."/>
        </authorList>
    </citation>
    <scope>NUCLEOTIDE SEQUENCE [LARGE SCALE GENOMIC DNA]</scope>
    <source>
        <tissue evidence="1">Muscle</tissue>
    </source>
</reference>
<protein>
    <submittedName>
        <fullName evidence="1">Uncharacterized protein</fullName>
    </submittedName>
</protein>
<sequence length="115" mass="12829">MNMETRHGTEVVKKLRAGTETLEKAVKRKKKVCDTLSLANDETQHVKKENESQEPTKDFCSFHAPLITRPAFRPARPASTRAAPCRAVPCRAAPSLCRTSSSRDGGNWWGIFHGH</sequence>